<keyword evidence="6" id="KW-0050">Antiport</keyword>
<feature type="transmembrane region" description="Helical" evidence="6">
    <location>
        <begin position="276"/>
        <end position="297"/>
    </location>
</feature>
<dbReference type="SUPFAM" id="SSF52833">
    <property type="entry name" value="Thioredoxin-like"/>
    <property type="match status" value="1"/>
</dbReference>
<dbReference type="GO" id="GO:0015385">
    <property type="term" value="F:sodium:proton antiporter activity"/>
    <property type="evidence" value="ECO:0007669"/>
    <property type="project" value="UniProtKB-UniRule"/>
</dbReference>
<evidence type="ECO:0000256" key="2">
    <source>
        <dbReference type="ARBA" id="ARBA00022475"/>
    </source>
</evidence>
<dbReference type="Gene3D" id="1.20.1530.10">
    <property type="entry name" value="Na+/H+ antiporter like domain"/>
    <property type="match status" value="1"/>
</dbReference>
<keyword evidence="5 6" id="KW-0472">Membrane</keyword>
<dbReference type="Pfam" id="PF01323">
    <property type="entry name" value="DSBA"/>
    <property type="match status" value="1"/>
</dbReference>
<name>A0A5C5G7L2_9RHOB</name>
<dbReference type="NCBIfam" id="TIGR00773">
    <property type="entry name" value="NhaA"/>
    <property type="match status" value="1"/>
</dbReference>
<evidence type="ECO:0000256" key="7">
    <source>
        <dbReference type="SAM" id="Coils"/>
    </source>
</evidence>
<dbReference type="GO" id="GO:0016491">
    <property type="term" value="F:oxidoreductase activity"/>
    <property type="evidence" value="ECO:0007669"/>
    <property type="project" value="InterPro"/>
</dbReference>
<dbReference type="Pfam" id="PF06965">
    <property type="entry name" value="Na_H_antiport_1"/>
    <property type="match status" value="1"/>
</dbReference>
<feature type="transmembrane region" description="Helical" evidence="6">
    <location>
        <begin position="329"/>
        <end position="352"/>
    </location>
</feature>
<dbReference type="PANTHER" id="PTHR30341">
    <property type="entry name" value="SODIUM ION/PROTON ANTIPORTER NHAA-RELATED"/>
    <property type="match status" value="1"/>
</dbReference>
<feature type="domain" description="DSBA-like thioredoxin" evidence="8">
    <location>
        <begin position="70"/>
        <end position="160"/>
    </location>
</feature>
<evidence type="ECO:0000256" key="6">
    <source>
        <dbReference type="HAMAP-Rule" id="MF_01844"/>
    </source>
</evidence>
<feature type="coiled-coil region" evidence="7">
    <location>
        <begin position="103"/>
        <end position="130"/>
    </location>
</feature>
<dbReference type="EMBL" id="VFFF01000004">
    <property type="protein sequence ID" value="TNY30699.1"/>
    <property type="molecule type" value="Genomic_DNA"/>
</dbReference>
<comment type="caution">
    <text evidence="9">The sequence shown here is derived from an EMBL/GenBank/DDBJ whole genome shotgun (WGS) entry which is preliminary data.</text>
</comment>
<dbReference type="Gene3D" id="3.40.30.10">
    <property type="entry name" value="Glutaredoxin"/>
    <property type="match status" value="1"/>
</dbReference>
<keyword evidence="6" id="KW-0813">Transport</keyword>
<sequence>MTTTTADVPNIDHSRDFWWGEEGASVSLIAYGDYTDGRTGKVRSVLSGDSGLRSAVCFVFRQRPRPGRPDAERAARAAIAAGRQDAFWKMHDRLCHPRQKFDQDSLEEAARELELDVERFVREMDDKETSDRLQADIDSASEANVMVTPALFIDGHHYLGPWDETSIEETIRRPLGVRLSEARQSFFNWAASGGFVLVLATLAALVVANIGYHDAYEALRETESGLVFGEGMFLLTFEEWINDGLMALFFLIVGIEIKREIVSGELSSPADAAMPVIGALGGMIVPALIYVTINFGQDTVHGWGIPMATDIAFTLGLMALLGRRVPSTLKVFVSALAIADDLGAILVIALFYGEGFHVMPFVWAVVVFGIMLGLGWVRVYGLAPYLILGAVLWVLIHESGLHATLAGVLTAAAIPSRPNANAAGVAAQAHAVIEAEAIRADREAEETGEGRFEFGNRALAIVTNAFERLREPGEHLQHALEGWTNYLILPLFAFFNTGLLIIGSEFSPFAPESLGVMLGLMIGKPLGIVGLCFIAAKIGLARLPNGVNWTQMIGAGCLAGVGFTMSIFIATAAFEGLELEAVKLAVLIGSTISAIAGLVILSLAPSKARSEPAKEQKPEVQGAA</sequence>
<dbReference type="Proteomes" id="UP000314011">
    <property type="component" value="Unassembled WGS sequence"/>
</dbReference>
<keyword evidence="3 6" id="KW-0812">Transmembrane</keyword>
<evidence type="ECO:0000256" key="3">
    <source>
        <dbReference type="ARBA" id="ARBA00022692"/>
    </source>
</evidence>
<feature type="transmembrane region" description="Helical" evidence="6">
    <location>
        <begin position="584"/>
        <end position="604"/>
    </location>
</feature>
<evidence type="ECO:0000259" key="8">
    <source>
        <dbReference type="Pfam" id="PF01323"/>
    </source>
</evidence>
<comment type="similarity">
    <text evidence="6">Belongs to the NhaA Na(+)/H(+) (TC 2.A.33) antiporter family.</text>
</comment>
<evidence type="ECO:0000313" key="9">
    <source>
        <dbReference type="EMBL" id="TNY30699.1"/>
    </source>
</evidence>
<keyword evidence="4 6" id="KW-1133">Transmembrane helix</keyword>
<dbReference type="OrthoDB" id="9808135at2"/>
<reference evidence="9 10" key="1">
    <citation type="submission" date="2019-06" db="EMBL/GenBank/DDBJ databases">
        <title>Genome of new Rhodobacteraceae sp. SM1903.</title>
        <authorList>
            <person name="Ren X."/>
        </authorList>
    </citation>
    <scope>NUCLEOTIDE SEQUENCE [LARGE SCALE GENOMIC DNA]</scope>
    <source>
        <strain evidence="9 10">SM1903</strain>
    </source>
</reference>
<evidence type="ECO:0000256" key="4">
    <source>
        <dbReference type="ARBA" id="ARBA00022989"/>
    </source>
</evidence>
<comment type="subcellular location">
    <subcellularLocation>
        <location evidence="1">Cell inner membrane</location>
        <topology evidence="1">Multi-pass membrane protein</topology>
    </subcellularLocation>
    <subcellularLocation>
        <location evidence="6">Cell membrane</location>
        <topology evidence="6">Multi-pass membrane protein</topology>
    </subcellularLocation>
</comment>
<dbReference type="AlphaFoldDB" id="A0A5C5G7L2"/>
<keyword evidence="7" id="KW-0175">Coiled coil</keyword>
<keyword evidence="6" id="KW-0915">Sodium</keyword>
<dbReference type="GO" id="GO:0005886">
    <property type="term" value="C:plasma membrane"/>
    <property type="evidence" value="ECO:0007669"/>
    <property type="project" value="UniProtKB-SubCell"/>
</dbReference>
<dbReference type="HAMAP" id="MF_01844">
    <property type="entry name" value="NhaA"/>
    <property type="match status" value="1"/>
</dbReference>
<gene>
    <name evidence="6 9" type="primary">nhaA</name>
    <name evidence="9" type="ORF">FHY64_19160</name>
</gene>
<comment type="function">
    <text evidence="6">Na(+)/H(+) antiporter that extrudes sodium in exchange for external protons.</text>
</comment>
<keyword evidence="6" id="KW-0406">Ion transport</keyword>
<feature type="transmembrane region" description="Helical" evidence="6">
    <location>
        <begin position="483"/>
        <end position="502"/>
    </location>
</feature>
<dbReference type="RefSeq" id="WP_140197494.1">
    <property type="nucleotide sequence ID" value="NZ_CP065915.1"/>
</dbReference>
<feature type="transmembrane region" description="Helical" evidence="6">
    <location>
        <begin position="514"/>
        <end position="540"/>
    </location>
</feature>
<keyword evidence="10" id="KW-1185">Reference proteome</keyword>
<feature type="transmembrane region" description="Helical" evidence="6">
    <location>
        <begin position="358"/>
        <end position="377"/>
    </location>
</feature>
<keyword evidence="2 6" id="KW-1003">Cell membrane</keyword>
<proteinExistence type="inferred from homology"/>
<dbReference type="InterPro" id="IPR004670">
    <property type="entry name" value="NhaA"/>
</dbReference>
<feature type="transmembrane region" description="Helical" evidence="6">
    <location>
        <begin position="186"/>
        <end position="212"/>
    </location>
</feature>
<dbReference type="InterPro" id="IPR023171">
    <property type="entry name" value="Na/H_antiporter_dom_sf"/>
</dbReference>
<dbReference type="GO" id="GO:0006885">
    <property type="term" value="P:regulation of pH"/>
    <property type="evidence" value="ECO:0007669"/>
    <property type="project" value="UniProtKB-UniRule"/>
</dbReference>
<keyword evidence="6" id="KW-0739">Sodium transport</keyword>
<evidence type="ECO:0000256" key="1">
    <source>
        <dbReference type="ARBA" id="ARBA00004429"/>
    </source>
</evidence>
<evidence type="ECO:0000313" key="10">
    <source>
        <dbReference type="Proteomes" id="UP000314011"/>
    </source>
</evidence>
<evidence type="ECO:0000256" key="5">
    <source>
        <dbReference type="ARBA" id="ARBA00023136"/>
    </source>
</evidence>
<protein>
    <recommendedName>
        <fullName evidence="6">Na(+)/H(+) antiporter NhaA</fullName>
    </recommendedName>
    <alternativeName>
        <fullName evidence="6">Sodium/proton antiporter NhaA</fullName>
    </alternativeName>
</protein>
<feature type="transmembrane region" description="Helical" evidence="6">
    <location>
        <begin position="552"/>
        <end position="572"/>
    </location>
</feature>
<dbReference type="PANTHER" id="PTHR30341:SF0">
    <property type="entry name" value="NA(+)_H(+) ANTIPORTER NHAA"/>
    <property type="match status" value="1"/>
</dbReference>
<accession>A0A5C5G7L2</accession>
<comment type="catalytic activity">
    <reaction evidence="6">
        <text>Na(+)(in) + 2 H(+)(out) = Na(+)(out) + 2 H(+)(in)</text>
        <dbReference type="Rhea" id="RHEA:29251"/>
        <dbReference type="ChEBI" id="CHEBI:15378"/>
        <dbReference type="ChEBI" id="CHEBI:29101"/>
    </reaction>
</comment>
<organism evidence="9 10">
    <name type="scientific">Pelagovum pacificum</name>
    <dbReference type="NCBI Taxonomy" id="2588711"/>
    <lineage>
        <taxon>Bacteria</taxon>
        <taxon>Pseudomonadati</taxon>
        <taxon>Pseudomonadota</taxon>
        <taxon>Alphaproteobacteria</taxon>
        <taxon>Rhodobacterales</taxon>
        <taxon>Paracoccaceae</taxon>
        <taxon>Pelagovum</taxon>
    </lineage>
</organism>
<dbReference type="InterPro" id="IPR036249">
    <property type="entry name" value="Thioredoxin-like_sf"/>
</dbReference>
<feature type="transmembrane region" description="Helical" evidence="6">
    <location>
        <begin position="303"/>
        <end position="322"/>
    </location>
</feature>
<dbReference type="InterPro" id="IPR001853">
    <property type="entry name" value="DSBA-like_thioredoxin_dom"/>
</dbReference>